<sequence>MTSRHAPVIPPHMLDALARHGAGHLKSRAQNTLSIDQQFRQPMSARAKASIIHQNYPDSAPGAPARYIFDANQQTRLPGELVLEEGGEPPEDAQVVQAYEDLGATYRFFHDVMGRHSIDGEGMALLGTVHYGQAYQNAFWNGEQMVFGDGDGEVFLPFTRALDVVAHELTHGVTELTAGLEYRDQPGALNESISDVFGVMVNQYARGEDVTQADWLIGADLLAEGVNGKALRSMAAPGTAYDDPMLGKDPQPAHMDQFVNTRSDNGGVHINSGIPNHAFYLIAMELGGNSWETAGQIWYDTLTDERLASDAQFIDFAGLTMAHATQRFGQRVAEAVMNGWRQVGIGP</sequence>
<dbReference type="CDD" id="cd09597">
    <property type="entry name" value="M4_TLP"/>
    <property type="match status" value="1"/>
</dbReference>
<comment type="function">
    <text evidence="7">Extracellular zinc metalloprotease.</text>
</comment>
<evidence type="ECO:0000259" key="8">
    <source>
        <dbReference type="Pfam" id="PF01447"/>
    </source>
</evidence>
<evidence type="ECO:0000256" key="1">
    <source>
        <dbReference type="ARBA" id="ARBA00009388"/>
    </source>
</evidence>
<keyword evidence="6 7" id="KW-0482">Metalloprotease</keyword>
<dbReference type="PANTHER" id="PTHR43579">
    <property type="match status" value="1"/>
</dbReference>
<evidence type="ECO:0000256" key="2">
    <source>
        <dbReference type="ARBA" id="ARBA00022670"/>
    </source>
</evidence>
<comment type="cofactor">
    <cofactor evidence="7">
        <name>Zn(2+)</name>
        <dbReference type="ChEBI" id="CHEBI:29105"/>
    </cofactor>
</comment>
<comment type="caution">
    <text evidence="10">The sequence shown here is derived from an EMBL/GenBank/DDBJ whole genome shotgun (WGS) entry which is preliminary data.</text>
</comment>
<keyword evidence="4 7" id="KW-0378">Hydrolase</keyword>
<keyword evidence="5 7" id="KW-0862">Zinc</keyword>
<name>A0ABU1GY98_9GAMM</name>
<evidence type="ECO:0000256" key="3">
    <source>
        <dbReference type="ARBA" id="ARBA00022723"/>
    </source>
</evidence>
<proteinExistence type="inferred from homology"/>
<dbReference type="Gene3D" id="1.10.390.10">
    <property type="entry name" value="Neutral Protease Domain 2"/>
    <property type="match status" value="1"/>
</dbReference>
<dbReference type="EC" id="3.4.24.-" evidence="7"/>
<feature type="domain" description="Peptidase M4 C-terminal" evidence="9">
    <location>
        <begin position="178"/>
        <end position="345"/>
    </location>
</feature>
<dbReference type="InterPro" id="IPR052759">
    <property type="entry name" value="Metalloprotease_M4"/>
</dbReference>
<evidence type="ECO:0000256" key="4">
    <source>
        <dbReference type="ARBA" id="ARBA00022801"/>
    </source>
</evidence>
<dbReference type="InterPro" id="IPR027268">
    <property type="entry name" value="Peptidase_M4/M1_CTD_sf"/>
</dbReference>
<dbReference type="Pfam" id="PF01447">
    <property type="entry name" value="Peptidase_M4"/>
    <property type="match status" value="1"/>
</dbReference>
<dbReference type="InterPro" id="IPR013856">
    <property type="entry name" value="Peptidase_M4_domain"/>
</dbReference>
<feature type="domain" description="Peptidase M4" evidence="8">
    <location>
        <begin position="68"/>
        <end position="175"/>
    </location>
</feature>
<dbReference type="Proteomes" id="UP001269375">
    <property type="component" value="Unassembled WGS sequence"/>
</dbReference>
<gene>
    <name evidence="10" type="ORF">QC825_12925</name>
</gene>
<dbReference type="PANTHER" id="PTHR43579:SF1">
    <property type="entry name" value="NEUTRAL METALLOPROTEINASE"/>
    <property type="match status" value="1"/>
</dbReference>
<reference evidence="10 11" key="1">
    <citation type="submission" date="2023-04" db="EMBL/GenBank/DDBJ databases">
        <title>A long-awaited taxogenomic arrangement of the family Halomonadaceae.</title>
        <authorList>
            <person name="De La Haba R."/>
            <person name="Chuvochina M."/>
            <person name="Wittouck S."/>
            <person name="Arahal D.R."/>
            <person name="Sanchez-Porro C."/>
            <person name="Hugenholtz P."/>
            <person name="Ventosa A."/>
        </authorList>
    </citation>
    <scope>NUCLEOTIDE SEQUENCE [LARGE SCALE GENOMIC DNA]</scope>
    <source>
        <strain evidence="10 11">DSM 22428</strain>
    </source>
</reference>
<protein>
    <recommendedName>
        <fullName evidence="7">Neutral metalloproteinase</fullName>
        <ecNumber evidence="7">3.4.24.-</ecNumber>
    </recommendedName>
</protein>
<evidence type="ECO:0000256" key="5">
    <source>
        <dbReference type="ARBA" id="ARBA00022833"/>
    </source>
</evidence>
<evidence type="ECO:0000256" key="7">
    <source>
        <dbReference type="RuleBase" id="RU366073"/>
    </source>
</evidence>
<evidence type="ECO:0000313" key="11">
    <source>
        <dbReference type="Proteomes" id="UP001269375"/>
    </source>
</evidence>
<keyword evidence="7" id="KW-0964">Secreted</keyword>
<dbReference type="EMBL" id="JARWAO010000007">
    <property type="protein sequence ID" value="MDR5896973.1"/>
    <property type="molecule type" value="Genomic_DNA"/>
</dbReference>
<accession>A0ABU1GY98</accession>
<keyword evidence="2 7" id="KW-0645">Protease</keyword>
<keyword evidence="11" id="KW-1185">Reference proteome</keyword>
<dbReference type="Gene3D" id="3.10.170.10">
    <property type="match status" value="1"/>
</dbReference>
<keyword evidence="3" id="KW-0479">Metal-binding</keyword>
<dbReference type="InterPro" id="IPR023612">
    <property type="entry name" value="Peptidase_M4"/>
</dbReference>
<dbReference type="SUPFAM" id="SSF55486">
    <property type="entry name" value="Metalloproteases ('zincins'), catalytic domain"/>
    <property type="match status" value="1"/>
</dbReference>
<dbReference type="InterPro" id="IPR001570">
    <property type="entry name" value="Peptidase_M4_C_domain"/>
</dbReference>
<organism evidence="10 11">
    <name type="scientific">Larsenimonas suaedae</name>
    <dbReference type="NCBI Taxonomy" id="1851019"/>
    <lineage>
        <taxon>Bacteria</taxon>
        <taxon>Pseudomonadati</taxon>
        <taxon>Pseudomonadota</taxon>
        <taxon>Gammaproteobacteria</taxon>
        <taxon>Oceanospirillales</taxon>
        <taxon>Halomonadaceae</taxon>
        <taxon>Larsenimonas</taxon>
    </lineage>
</organism>
<evidence type="ECO:0000256" key="6">
    <source>
        <dbReference type="ARBA" id="ARBA00023049"/>
    </source>
</evidence>
<dbReference type="PRINTS" id="PR00730">
    <property type="entry name" value="THERMOLYSIN"/>
</dbReference>
<comment type="subcellular location">
    <subcellularLocation>
        <location evidence="7">Secreted</location>
    </subcellularLocation>
</comment>
<evidence type="ECO:0000313" key="10">
    <source>
        <dbReference type="EMBL" id="MDR5896973.1"/>
    </source>
</evidence>
<evidence type="ECO:0000259" key="9">
    <source>
        <dbReference type="Pfam" id="PF02868"/>
    </source>
</evidence>
<dbReference type="RefSeq" id="WP_251593829.1">
    <property type="nucleotide sequence ID" value="NZ_JAMLJI010000003.1"/>
</dbReference>
<dbReference type="Pfam" id="PF02868">
    <property type="entry name" value="Peptidase_M4_C"/>
    <property type="match status" value="1"/>
</dbReference>
<comment type="similarity">
    <text evidence="1 7">Belongs to the peptidase M4 family.</text>
</comment>